<evidence type="ECO:0000313" key="2">
    <source>
        <dbReference type="EMBL" id="KAF4335352.1"/>
    </source>
</evidence>
<comment type="caution">
    <text evidence="2">The sequence shown here is derived from an EMBL/GenBank/DDBJ whole genome shotgun (WGS) entry which is preliminary data.</text>
</comment>
<evidence type="ECO:0000313" key="3">
    <source>
        <dbReference type="Proteomes" id="UP000730481"/>
    </source>
</evidence>
<feature type="compositionally biased region" description="Polar residues" evidence="1">
    <location>
        <begin position="50"/>
        <end position="64"/>
    </location>
</feature>
<feature type="compositionally biased region" description="Polar residues" evidence="1">
    <location>
        <begin position="93"/>
        <end position="104"/>
    </location>
</feature>
<proteinExistence type="predicted"/>
<keyword evidence="3" id="KW-1185">Reference proteome</keyword>
<dbReference type="Proteomes" id="UP000730481">
    <property type="component" value="Unassembled WGS sequence"/>
</dbReference>
<sequence length="148" mass="16786">MYRRLHDHEAFVDSMSEAASVLEHSARGIDNSDDSDSFIAPDSDRGSGISLPQTPLVPQSTLSQRYGRVTRRGERREHPNVETASFSSSSESPTPYTRNRGVQRNPQGQLHLYCLTRRLEELALAIEDMRADMQDIQYEIYDIAEEIS</sequence>
<reference evidence="2" key="1">
    <citation type="journal article" date="2017" name="Mycologia">
        <title>Fusarium algeriense, sp. nov., a novel toxigenic crown rot pathogen of durum wheat from Algeria is nested in the Fusarium burgessii species complex.</title>
        <authorList>
            <person name="Laraba I."/>
            <person name="Keddad A."/>
            <person name="Boureghda H."/>
            <person name="Abdallah N."/>
            <person name="Vaughan M.M."/>
            <person name="Proctor R.H."/>
            <person name="Busman M."/>
            <person name="O'Donnell K."/>
        </authorList>
    </citation>
    <scope>NUCLEOTIDE SEQUENCE</scope>
    <source>
        <strain evidence="2">NRRL 25174</strain>
    </source>
</reference>
<organism evidence="2 3">
    <name type="scientific">Fusarium beomiforme</name>
    <dbReference type="NCBI Taxonomy" id="44412"/>
    <lineage>
        <taxon>Eukaryota</taxon>
        <taxon>Fungi</taxon>
        <taxon>Dikarya</taxon>
        <taxon>Ascomycota</taxon>
        <taxon>Pezizomycotina</taxon>
        <taxon>Sordariomycetes</taxon>
        <taxon>Hypocreomycetidae</taxon>
        <taxon>Hypocreales</taxon>
        <taxon>Nectriaceae</taxon>
        <taxon>Fusarium</taxon>
        <taxon>Fusarium burgessii species complex</taxon>
    </lineage>
</organism>
<accession>A0A9P5DS30</accession>
<evidence type="ECO:0000256" key="1">
    <source>
        <dbReference type="SAM" id="MobiDB-lite"/>
    </source>
</evidence>
<name>A0A9P5DS30_9HYPO</name>
<feature type="region of interest" description="Disordered" evidence="1">
    <location>
        <begin position="26"/>
        <end position="104"/>
    </location>
</feature>
<dbReference type="OrthoDB" id="5057281at2759"/>
<dbReference type="AlphaFoldDB" id="A0A9P5DS30"/>
<protein>
    <submittedName>
        <fullName evidence="2">Uncharacterized protein</fullName>
    </submittedName>
</protein>
<feature type="compositionally biased region" description="Basic and acidic residues" evidence="1">
    <location>
        <begin position="71"/>
        <end position="80"/>
    </location>
</feature>
<gene>
    <name evidence="2" type="ORF">FBEOM_10797</name>
</gene>
<dbReference type="EMBL" id="PVQB02000567">
    <property type="protein sequence ID" value="KAF4335352.1"/>
    <property type="molecule type" value="Genomic_DNA"/>
</dbReference>
<reference evidence="2" key="2">
    <citation type="submission" date="2020-02" db="EMBL/GenBank/DDBJ databases">
        <title>Identification and distribution of gene clusters putatively required for synthesis of sphingolipid metabolism inhibitors in phylogenetically diverse species of the filamentous fungus Fusarium.</title>
        <authorList>
            <person name="Kim H.-S."/>
            <person name="Busman M."/>
            <person name="Brown D.W."/>
            <person name="Divon H."/>
            <person name="Uhlig S."/>
            <person name="Proctor R.H."/>
        </authorList>
    </citation>
    <scope>NUCLEOTIDE SEQUENCE</scope>
    <source>
        <strain evidence="2">NRRL 25174</strain>
    </source>
</reference>